<keyword evidence="2" id="KW-0121">Carboxypeptidase</keyword>
<dbReference type="SUPFAM" id="SSF49464">
    <property type="entry name" value="Carboxypeptidase regulatory domain-like"/>
    <property type="match status" value="1"/>
</dbReference>
<accession>A0A3Q8RLM1</accession>
<dbReference type="Proteomes" id="UP000274593">
    <property type="component" value="Chromosome"/>
</dbReference>
<evidence type="ECO:0000256" key="1">
    <source>
        <dbReference type="SAM" id="Phobius"/>
    </source>
</evidence>
<dbReference type="Pfam" id="PF13715">
    <property type="entry name" value="CarbopepD_reg_2"/>
    <property type="match status" value="1"/>
</dbReference>
<dbReference type="AlphaFoldDB" id="A0A3Q8RLM1"/>
<gene>
    <name evidence="2" type="ORF">D6T69_02225</name>
    <name evidence="3" type="ORF">D6T69_14380</name>
</gene>
<organism evidence="2 4">
    <name type="scientific">Tenacibaculum singaporense</name>
    <dbReference type="NCBI Taxonomy" id="2358479"/>
    <lineage>
        <taxon>Bacteria</taxon>
        <taxon>Pseudomonadati</taxon>
        <taxon>Bacteroidota</taxon>
        <taxon>Flavobacteriia</taxon>
        <taxon>Flavobacteriales</taxon>
        <taxon>Flavobacteriaceae</taxon>
        <taxon>Tenacibaculum</taxon>
    </lineage>
</organism>
<reference evidence="2 4" key="1">
    <citation type="submission" date="2018-09" db="EMBL/GenBank/DDBJ databases">
        <title>Insights into the microbiota of Asian seabass (Lates calcarifer) with tenacibaculosis symptoms and description of sp. nov. Tenacibaculum singaporense.</title>
        <authorList>
            <person name="Miyake S."/>
            <person name="Soh M."/>
            <person name="Azman M.N."/>
            <person name="Ngoh S.Y."/>
            <person name="Orban L."/>
        </authorList>
    </citation>
    <scope>NUCLEOTIDE SEQUENCE [LARGE SCALE GENOMIC DNA]</scope>
    <source>
        <strain evidence="2 4">DSM 106434</strain>
    </source>
</reference>
<dbReference type="EMBL" id="CP032548">
    <property type="protein sequence ID" value="AZJ34407.1"/>
    <property type="molecule type" value="Genomic_DNA"/>
</dbReference>
<evidence type="ECO:0000313" key="3">
    <source>
        <dbReference type="EMBL" id="AZJ36655.1"/>
    </source>
</evidence>
<keyword evidence="4" id="KW-1185">Reference proteome</keyword>
<evidence type="ECO:0000313" key="2">
    <source>
        <dbReference type="EMBL" id="AZJ34407.1"/>
    </source>
</evidence>
<dbReference type="KEGG" id="tsig:D6T69_02225"/>
<keyword evidence="2" id="KW-0378">Hydrolase</keyword>
<sequence length="159" mass="17098">MEASLPIYGLACPDTQQAQEEFDTKKNCGCTMNTTAQQLISGIIINGSTGKPFEAGLVNVYNTQTKKGTTPDANGAFQLYASPTDVIHISFVGYDTLQIAASKLPATITLQESSELLSEVVITANKKGDNNYIYASMGLLGLLFMYAIAKDKKKNKTTT</sequence>
<dbReference type="EMBL" id="CP032548">
    <property type="protein sequence ID" value="AZJ36655.1"/>
    <property type="molecule type" value="Genomic_DNA"/>
</dbReference>
<keyword evidence="1" id="KW-0472">Membrane</keyword>
<dbReference type="InterPro" id="IPR008969">
    <property type="entry name" value="CarboxyPept-like_regulatory"/>
</dbReference>
<proteinExistence type="predicted"/>
<dbReference type="KEGG" id="tsig:D6T69_14380"/>
<keyword evidence="1" id="KW-1133">Transmembrane helix</keyword>
<protein>
    <submittedName>
        <fullName evidence="2">Carboxypeptidase-like regulatory domain-containing protein</fullName>
    </submittedName>
</protein>
<evidence type="ECO:0000313" key="4">
    <source>
        <dbReference type="Proteomes" id="UP000274593"/>
    </source>
</evidence>
<feature type="transmembrane region" description="Helical" evidence="1">
    <location>
        <begin position="132"/>
        <end position="149"/>
    </location>
</feature>
<dbReference type="GO" id="GO:0004180">
    <property type="term" value="F:carboxypeptidase activity"/>
    <property type="evidence" value="ECO:0007669"/>
    <property type="project" value="UniProtKB-KW"/>
</dbReference>
<dbReference type="RefSeq" id="WP_125066251.1">
    <property type="nucleotide sequence ID" value="NZ_CP032548.1"/>
</dbReference>
<name>A0A3Q8RLM1_9FLAO</name>
<keyword evidence="1" id="KW-0812">Transmembrane</keyword>
<keyword evidence="2" id="KW-0645">Protease</keyword>